<evidence type="ECO:0000256" key="1">
    <source>
        <dbReference type="ARBA" id="ARBA00005489"/>
    </source>
</evidence>
<dbReference type="InterPro" id="IPR051771">
    <property type="entry name" value="FAM167_domain"/>
</dbReference>
<dbReference type="PANTHER" id="PTHR32289:SF1">
    <property type="entry name" value="PROTEIN FAM167A-LIKE"/>
    <property type="match status" value="1"/>
</dbReference>
<reference evidence="3 4" key="1">
    <citation type="submission" date="2018-04" db="EMBL/GenBank/DDBJ databases">
        <title>The genome of golden apple snail Pomacea canaliculata provides insight into stress tolerance and invasive adaptation.</title>
        <authorList>
            <person name="Liu C."/>
            <person name="Liu B."/>
            <person name="Ren Y."/>
            <person name="Zhang Y."/>
            <person name="Wang H."/>
            <person name="Li S."/>
            <person name="Jiang F."/>
            <person name="Yin L."/>
            <person name="Zhang G."/>
            <person name="Qian W."/>
            <person name="Fan W."/>
        </authorList>
    </citation>
    <scope>NUCLEOTIDE SEQUENCE [LARGE SCALE GENOMIC DNA]</scope>
    <source>
        <strain evidence="3">SZHN2017</strain>
        <tissue evidence="3">Muscle</tissue>
    </source>
</reference>
<evidence type="ECO:0000313" key="4">
    <source>
        <dbReference type="Proteomes" id="UP000245119"/>
    </source>
</evidence>
<feature type="compositionally biased region" description="Low complexity" evidence="2">
    <location>
        <begin position="90"/>
        <end position="105"/>
    </location>
</feature>
<keyword evidence="4" id="KW-1185">Reference proteome</keyword>
<sequence>MGQKRDLAPRRCISLGEDPEQILGPRTTNLFSLHVTTPCPIAIHIDECGDDYDDKDDEEEDTNLHQRTLKRTRPILAEPKPLTSHFCNGSPNFSPSSTRRSTSRFLEPPECSDLALLKATALRLKLKTRRSSFLEWQARSFLAPPTLVPAGDVTEKLTSERKERINGALEWLKSELTEMRSMDQHLARQLLSLRHDIHQLRLSRSCQLHRALLDDVQSDIEEQVAFSDVLDLPSVTLNSTPLKLLGVTRMNLSARRFSTC</sequence>
<dbReference type="AlphaFoldDB" id="A0A2T7PED3"/>
<comment type="similarity">
    <text evidence="1">Belongs to the FAM167 (SEC) family.</text>
</comment>
<dbReference type="OrthoDB" id="5965452at2759"/>
<protein>
    <submittedName>
        <fullName evidence="3">Uncharacterized protein</fullName>
    </submittedName>
</protein>
<dbReference type="Proteomes" id="UP000245119">
    <property type="component" value="Linkage Group LG4"/>
</dbReference>
<dbReference type="EMBL" id="PZQS01000004">
    <property type="protein sequence ID" value="PVD31774.1"/>
    <property type="molecule type" value="Genomic_DNA"/>
</dbReference>
<feature type="region of interest" description="Disordered" evidence="2">
    <location>
        <begin position="80"/>
        <end position="105"/>
    </location>
</feature>
<evidence type="ECO:0000313" key="3">
    <source>
        <dbReference type="EMBL" id="PVD31774.1"/>
    </source>
</evidence>
<dbReference type="Pfam" id="PF11652">
    <property type="entry name" value="FAM167"/>
    <property type="match status" value="1"/>
</dbReference>
<dbReference type="InterPro" id="IPR024280">
    <property type="entry name" value="FAM167"/>
</dbReference>
<dbReference type="PANTHER" id="PTHR32289">
    <property type="entry name" value="PROTEIN FAM167A"/>
    <property type="match status" value="1"/>
</dbReference>
<accession>A0A2T7PED3</accession>
<gene>
    <name evidence="3" type="ORF">C0Q70_07192</name>
</gene>
<organism evidence="3 4">
    <name type="scientific">Pomacea canaliculata</name>
    <name type="common">Golden apple snail</name>
    <dbReference type="NCBI Taxonomy" id="400727"/>
    <lineage>
        <taxon>Eukaryota</taxon>
        <taxon>Metazoa</taxon>
        <taxon>Spiralia</taxon>
        <taxon>Lophotrochozoa</taxon>
        <taxon>Mollusca</taxon>
        <taxon>Gastropoda</taxon>
        <taxon>Caenogastropoda</taxon>
        <taxon>Architaenioglossa</taxon>
        <taxon>Ampullarioidea</taxon>
        <taxon>Ampullariidae</taxon>
        <taxon>Pomacea</taxon>
    </lineage>
</organism>
<name>A0A2T7PED3_POMCA</name>
<comment type="caution">
    <text evidence="3">The sequence shown here is derived from an EMBL/GenBank/DDBJ whole genome shotgun (WGS) entry which is preliminary data.</text>
</comment>
<evidence type="ECO:0000256" key="2">
    <source>
        <dbReference type="SAM" id="MobiDB-lite"/>
    </source>
</evidence>
<proteinExistence type="inferred from homology"/>